<comment type="caution">
    <text evidence="1">The sequence shown here is derived from an EMBL/GenBank/DDBJ whole genome shotgun (WGS) entry which is preliminary data.</text>
</comment>
<dbReference type="EMBL" id="JARBJD010000161">
    <property type="protein sequence ID" value="KAK2949168.1"/>
    <property type="molecule type" value="Genomic_DNA"/>
</dbReference>
<reference evidence="1 2" key="1">
    <citation type="journal article" date="2022" name="bioRxiv">
        <title>Genomics of Preaxostyla Flagellates Illuminates Evolutionary Transitions and the Path Towards Mitochondrial Loss.</title>
        <authorList>
            <person name="Novak L.V.F."/>
            <person name="Treitli S.C."/>
            <person name="Pyrih J."/>
            <person name="Halakuc P."/>
            <person name="Pipaliya S.V."/>
            <person name="Vacek V."/>
            <person name="Brzon O."/>
            <person name="Soukal P."/>
            <person name="Eme L."/>
            <person name="Dacks J.B."/>
            <person name="Karnkowska A."/>
            <person name="Elias M."/>
            <person name="Hampl V."/>
        </authorList>
    </citation>
    <scope>NUCLEOTIDE SEQUENCE [LARGE SCALE GENOMIC DNA]</scope>
    <source>
        <strain evidence="1">NAU3</strain>
        <tissue evidence="1">Gut</tissue>
    </source>
</reference>
<organism evidence="1 2">
    <name type="scientific">Blattamonas nauphoetae</name>
    <dbReference type="NCBI Taxonomy" id="2049346"/>
    <lineage>
        <taxon>Eukaryota</taxon>
        <taxon>Metamonada</taxon>
        <taxon>Preaxostyla</taxon>
        <taxon>Oxymonadida</taxon>
        <taxon>Blattamonas</taxon>
    </lineage>
</organism>
<keyword evidence="2" id="KW-1185">Reference proteome</keyword>
<accession>A0ABQ9X9P5</accession>
<evidence type="ECO:0000313" key="2">
    <source>
        <dbReference type="Proteomes" id="UP001281761"/>
    </source>
</evidence>
<gene>
    <name evidence="1" type="ORF">BLNAU_15894</name>
</gene>
<protein>
    <submittedName>
        <fullName evidence="1">Uncharacterized protein</fullName>
    </submittedName>
</protein>
<dbReference type="Proteomes" id="UP001281761">
    <property type="component" value="Unassembled WGS sequence"/>
</dbReference>
<name>A0ABQ9X9P5_9EUKA</name>
<proteinExistence type="predicted"/>
<sequence length="156" mass="17038">MFCVPIPSILLHHTPSFLTTLLLPQHLPQIPTNRVPLLRATSLEHRQLPFLQRPSPAVLVCGGMAGVVNVDLNRAPSTCEGPLSFGSDSSHLLFRPTCDFFVVSLVLTIVSLNSTTLMDSLGRIANIIYPPLFLHPVLQAEETQSISPSPFHLLAL</sequence>
<evidence type="ECO:0000313" key="1">
    <source>
        <dbReference type="EMBL" id="KAK2949168.1"/>
    </source>
</evidence>